<sequence length="75" mass="9058">MKNNRNNSRVLVHNLVKKNFDVQNQNFVRIIVRITCYLFRGFKYNQTIFPNLLNHTDQDDAAIEIHQFWPLIEIK</sequence>
<evidence type="ECO:0000313" key="1">
    <source>
        <dbReference type="EMBL" id="RWS19524.1"/>
    </source>
</evidence>
<dbReference type="Gene3D" id="1.10.2000.10">
    <property type="entry name" value="Frizzled cysteine-rich domain"/>
    <property type="match status" value="1"/>
</dbReference>
<dbReference type="EMBL" id="NCKV01025277">
    <property type="protein sequence ID" value="RWS19524.1"/>
    <property type="molecule type" value="Genomic_DNA"/>
</dbReference>
<accession>A0A443RWG2</accession>
<reference evidence="1 2" key="1">
    <citation type="journal article" date="2018" name="Gigascience">
        <title>Genomes of trombidid mites reveal novel predicted allergens and laterally-transferred genes associated with secondary metabolism.</title>
        <authorList>
            <person name="Dong X."/>
            <person name="Chaisiri K."/>
            <person name="Xia D."/>
            <person name="Armstrong S.D."/>
            <person name="Fang Y."/>
            <person name="Donnelly M.J."/>
            <person name="Kadowaki T."/>
            <person name="McGarry J.W."/>
            <person name="Darby A.C."/>
            <person name="Makepeace B.L."/>
        </authorList>
    </citation>
    <scope>NUCLEOTIDE SEQUENCE [LARGE SCALE GENOMIC DNA]</scope>
    <source>
        <strain evidence="1">UoL-UT</strain>
    </source>
</reference>
<proteinExistence type="predicted"/>
<organism evidence="1 2">
    <name type="scientific">Leptotrombidium deliense</name>
    <dbReference type="NCBI Taxonomy" id="299467"/>
    <lineage>
        <taxon>Eukaryota</taxon>
        <taxon>Metazoa</taxon>
        <taxon>Ecdysozoa</taxon>
        <taxon>Arthropoda</taxon>
        <taxon>Chelicerata</taxon>
        <taxon>Arachnida</taxon>
        <taxon>Acari</taxon>
        <taxon>Acariformes</taxon>
        <taxon>Trombidiformes</taxon>
        <taxon>Prostigmata</taxon>
        <taxon>Anystina</taxon>
        <taxon>Parasitengona</taxon>
        <taxon>Trombiculoidea</taxon>
        <taxon>Trombiculidae</taxon>
        <taxon>Leptotrombidium</taxon>
    </lineage>
</organism>
<dbReference type="VEuPathDB" id="VectorBase:LDEU012516"/>
<dbReference type="OrthoDB" id="10053709at2759"/>
<dbReference type="Proteomes" id="UP000288716">
    <property type="component" value="Unassembled WGS sequence"/>
</dbReference>
<gene>
    <name evidence="1" type="ORF">B4U80_09786</name>
</gene>
<dbReference type="AlphaFoldDB" id="A0A443RWG2"/>
<dbReference type="InterPro" id="IPR036790">
    <property type="entry name" value="Frizzled_dom_sf"/>
</dbReference>
<keyword evidence="2" id="KW-1185">Reference proteome</keyword>
<evidence type="ECO:0000313" key="2">
    <source>
        <dbReference type="Proteomes" id="UP000288716"/>
    </source>
</evidence>
<protein>
    <submittedName>
        <fullName evidence="1">Secreted frizzled-related like-protein-like protein</fullName>
    </submittedName>
</protein>
<dbReference type="STRING" id="299467.A0A443RWG2"/>
<dbReference type="SUPFAM" id="SSF63501">
    <property type="entry name" value="Frizzled cysteine-rich domain"/>
    <property type="match status" value="1"/>
</dbReference>
<comment type="caution">
    <text evidence="1">The sequence shown here is derived from an EMBL/GenBank/DDBJ whole genome shotgun (WGS) entry which is preliminary data.</text>
</comment>
<name>A0A443RWG2_9ACAR</name>